<keyword evidence="1" id="KW-0175">Coiled coil</keyword>
<organism evidence="3 4">
    <name type="scientific">Ambispora leptoticha</name>
    <dbReference type="NCBI Taxonomy" id="144679"/>
    <lineage>
        <taxon>Eukaryota</taxon>
        <taxon>Fungi</taxon>
        <taxon>Fungi incertae sedis</taxon>
        <taxon>Mucoromycota</taxon>
        <taxon>Glomeromycotina</taxon>
        <taxon>Glomeromycetes</taxon>
        <taxon>Archaeosporales</taxon>
        <taxon>Ambisporaceae</taxon>
        <taxon>Ambispora</taxon>
    </lineage>
</organism>
<keyword evidence="4" id="KW-1185">Reference proteome</keyword>
<name>A0A9N9BBE9_9GLOM</name>
<feature type="coiled-coil region" evidence="1">
    <location>
        <begin position="76"/>
        <end position="138"/>
    </location>
</feature>
<dbReference type="EMBL" id="CAJVPS010002091">
    <property type="protein sequence ID" value="CAG8560043.1"/>
    <property type="molecule type" value="Genomic_DNA"/>
</dbReference>
<comment type="caution">
    <text evidence="3">The sequence shown here is derived from an EMBL/GenBank/DDBJ whole genome shotgun (WGS) entry which is preliminary data.</text>
</comment>
<dbReference type="OrthoDB" id="10404685at2759"/>
<proteinExistence type="predicted"/>
<reference evidence="3" key="1">
    <citation type="submission" date="2021-06" db="EMBL/GenBank/DDBJ databases">
        <authorList>
            <person name="Kallberg Y."/>
            <person name="Tangrot J."/>
            <person name="Rosling A."/>
        </authorList>
    </citation>
    <scope>NUCLEOTIDE SEQUENCE</scope>
    <source>
        <strain evidence="3">FL130A</strain>
    </source>
</reference>
<protein>
    <submittedName>
        <fullName evidence="3">8486_t:CDS:1</fullName>
    </submittedName>
</protein>
<accession>A0A9N9BBE9</accession>
<feature type="transmembrane region" description="Helical" evidence="2">
    <location>
        <begin position="137"/>
        <end position="154"/>
    </location>
</feature>
<keyword evidence="2" id="KW-0472">Membrane</keyword>
<gene>
    <name evidence="3" type="ORF">ALEPTO_LOCUS6306</name>
</gene>
<keyword evidence="2" id="KW-0812">Transmembrane</keyword>
<evidence type="ECO:0000313" key="3">
    <source>
        <dbReference type="EMBL" id="CAG8560043.1"/>
    </source>
</evidence>
<keyword evidence="2" id="KW-1133">Transmembrane helix</keyword>
<sequence>MENQLRISFLRSLSKYLQIPVEDTIVGKTKPQVKKNVESIIESFTAVSIRSSELTGTILLYINELVQRKLENDEYLDVLEEIKKKSEMVIEAYQQTLQRANHVVNKLNEISKKYVDRLQMLEIELKTHETENKKLKYRKNAFFVMAFFIFVFIMANEFQIAAIIFVIIFAFIMRLIDRKKSFIRTQIQKNSSVSRNITNAHTRIESIIQAAKNNNQYWSKILRKVDSAYQMLHARNSRSRPLKLSETVAKQYIKEWENIKESFDNYNWNNSSTN</sequence>
<dbReference type="AlphaFoldDB" id="A0A9N9BBE9"/>
<evidence type="ECO:0000256" key="1">
    <source>
        <dbReference type="SAM" id="Coils"/>
    </source>
</evidence>
<evidence type="ECO:0000313" key="4">
    <source>
        <dbReference type="Proteomes" id="UP000789508"/>
    </source>
</evidence>
<dbReference type="Proteomes" id="UP000789508">
    <property type="component" value="Unassembled WGS sequence"/>
</dbReference>
<evidence type="ECO:0000256" key="2">
    <source>
        <dbReference type="SAM" id="Phobius"/>
    </source>
</evidence>